<keyword evidence="3" id="KW-1185">Reference proteome</keyword>
<keyword evidence="1" id="KW-0472">Membrane</keyword>
<reference evidence="2" key="1">
    <citation type="submission" date="2021-04" db="EMBL/GenBank/DDBJ databases">
        <authorList>
            <consortium name="Molecular Ecology Group"/>
        </authorList>
    </citation>
    <scope>NUCLEOTIDE SEQUENCE</scope>
</reference>
<keyword evidence="1" id="KW-0812">Transmembrane</keyword>
<proteinExistence type="predicted"/>
<dbReference type="Proteomes" id="UP000678393">
    <property type="component" value="Unassembled WGS sequence"/>
</dbReference>
<dbReference type="OrthoDB" id="6091627at2759"/>
<comment type="caution">
    <text evidence="2">The sequence shown here is derived from an EMBL/GenBank/DDBJ whole genome shotgun (WGS) entry which is preliminary data.</text>
</comment>
<organism evidence="2 3">
    <name type="scientific">Candidula unifasciata</name>
    <dbReference type="NCBI Taxonomy" id="100452"/>
    <lineage>
        <taxon>Eukaryota</taxon>
        <taxon>Metazoa</taxon>
        <taxon>Spiralia</taxon>
        <taxon>Lophotrochozoa</taxon>
        <taxon>Mollusca</taxon>
        <taxon>Gastropoda</taxon>
        <taxon>Heterobranchia</taxon>
        <taxon>Euthyneura</taxon>
        <taxon>Panpulmonata</taxon>
        <taxon>Eupulmonata</taxon>
        <taxon>Stylommatophora</taxon>
        <taxon>Helicina</taxon>
        <taxon>Helicoidea</taxon>
        <taxon>Geomitridae</taxon>
        <taxon>Candidula</taxon>
    </lineage>
</organism>
<feature type="transmembrane region" description="Helical" evidence="1">
    <location>
        <begin position="45"/>
        <end position="63"/>
    </location>
</feature>
<feature type="transmembrane region" description="Helical" evidence="1">
    <location>
        <begin position="83"/>
        <end position="101"/>
    </location>
</feature>
<sequence>KLLKKQPSTYLSVLPEKLIQTEPESEVPSSGSDKRESKLQFSNDGCAVSCMSLLMWLTWGAGVDTTWLSLGWRYQYFSKPTDLASLQLFLCFVLLTVKICMELSQPCTSLYRINLASNYMQLGLLGTCGFILCLFPEHARPLHNSLLFTAGFALQYDDLSDLYIVRKRIDPLSVFRHKLIACQPNEVGRVSVEYSPLFSCCCVVCHVASLFLMSLLAIILGIQLA</sequence>
<dbReference type="AlphaFoldDB" id="A0A8S3YM87"/>
<evidence type="ECO:0000313" key="3">
    <source>
        <dbReference type="Proteomes" id="UP000678393"/>
    </source>
</evidence>
<feature type="non-terminal residue" evidence="2">
    <location>
        <position position="225"/>
    </location>
</feature>
<dbReference type="EMBL" id="CAJHNH020000284">
    <property type="protein sequence ID" value="CAG5116665.1"/>
    <property type="molecule type" value="Genomic_DNA"/>
</dbReference>
<feature type="non-terminal residue" evidence="2">
    <location>
        <position position="1"/>
    </location>
</feature>
<evidence type="ECO:0000313" key="2">
    <source>
        <dbReference type="EMBL" id="CAG5116665.1"/>
    </source>
</evidence>
<gene>
    <name evidence="2" type="ORF">CUNI_LOCUS2223</name>
</gene>
<feature type="transmembrane region" description="Helical" evidence="1">
    <location>
        <begin position="122"/>
        <end position="139"/>
    </location>
</feature>
<name>A0A8S3YM87_9EUPU</name>
<accession>A0A8S3YM87</accession>
<feature type="transmembrane region" description="Helical" evidence="1">
    <location>
        <begin position="196"/>
        <end position="222"/>
    </location>
</feature>
<evidence type="ECO:0000256" key="1">
    <source>
        <dbReference type="SAM" id="Phobius"/>
    </source>
</evidence>
<keyword evidence="1" id="KW-1133">Transmembrane helix</keyword>
<protein>
    <submittedName>
        <fullName evidence="2">Uncharacterized protein</fullName>
    </submittedName>
</protein>